<keyword evidence="2" id="KW-0560">Oxidoreductase</keyword>
<feature type="non-terminal residue" evidence="2">
    <location>
        <position position="1"/>
    </location>
</feature>
<sequence length="131" mass="14711">CVCVWMRWEQTAVQIEMKGKQHRSRTQYTEHSEEAMDRADEDAYGYDSWERNSTASVENPERINDTTSVLLHAWDSLHTFHDPQSASAAENSATNSRYTQGADNSGTSAHVCTMYAHARAHSGSAVECARQ</sequence>
<evidence type="ECO:0000313" key="2">
    <source>
        <dbReference type="EMBL" id="JAG21713.1"/>
    </source>
</evidence>
<keyword evidence="2" id="KW-0503">Monooxygenase</keyword>
<evidence type="ECO:0000256" key="1">
    <source>
        <dbReference type="SAM" id="MobiDB-lite"/>
    </source>
</evidence>
<feature type="region of interest" description="Disordered" evidence="1">
    <location>
        <begin position="82"/>
        <end position="103"/>
    </location>
</feature>
<organism evidence="2">
    <name type="scientific">Lygus hesperus</name>
    <name type="common">Western plant bug</name>
    <dbReference type="NCBI Taxonomy" id="30085"/>
    <lineage>
        <taxon>Eukaryota</taxon>
        <taxon>Metazoa</taxon>
        <taxon>Ecdysozoa</taxon>
        <taxon>Arthropoda</taxon>
        <taxon>Hexapoda</taxon>
        <taxon>Insecta</taxon>
        <taxon>Pterygota</taxon>
        <taxon>Neoptera</taxon>
        <taxon>Paraneoptera</taxon>
        <taxon>Hemiptera</taxon>
        <taxon>Heteroptera</taxon>
        <taxon>Panheteroptera</taxon>
        <taxon>Cimicomorpha</taxon>
        <taxon>Miridae</taxon>
        <taxon>Mirini</taxon>
        <taxon>Lygus</taxon>
    </lineage>
</organism>
<protein>
    <submittedName>
        <fullName evidence="2">Kynurenine 3-monooxygenase</fullName>
    </submittedName>
</protein>
<dbReference type="AlphaFoldDB" id="A0A0A9XSC5"/>
<reference evidence="2" key="2">
    <citation type="submission" date="2014-07" db="EMBL/GenBank/DDBJ databases">
        <authorList>
            <person name="Hull J."/>
        </authorList>
    </citation>
    <scope>NUCLEOTIDE SEQUENCE</scope>
</reference>
<feature type="compositionally biased region" description="Basic and acidic residues" evidence="1">
    <location>
        <begin position="28"/>
        <end position="38"/>
    </location>
</feature>
<name>A0A0A9XSC5_LYGHE</name>
<dbReference type="EMBL" id="GBHO01021891">
    <property type="protein sequence ID" value="JAG21713.1"/>
    <property type="molecule type" value="Transcribed_RNA"/>
</dbReference>
<accession>A0A0A9XSC5</accession>
<feature type="region of interest" description="Disordered" evidence="1">
    <location>
        <begin position="21"/>
        <end position="45"/>
    </location>
</feature>
<proteinExistence type="predicted"/>
<gene>
    <name evidence="2" type="primary">BNA4</name>
    <name evidence="2" type="ORF">CM83_146</name>
</gene>
<dbReference type="GO" id="GO:0004497">
    <property type="term" value="F:monooxygenase activity"/>
    <property type="evidence" value="ECO:0007669"/>
    <property type="project" value="UniProtKB-KW"/>
</dbReference>
<reference evidence="2" key="1">
    <citation type="journal article" date="2014" name="PLoS ONE">
        <title>Transcriptome-Based Identification of ABC Transporters in the Western Tarnished Plant Bug Lygus hesperus.</title>
        <authorList>
            <person name="Hull J.J."/>
            <person name="Chaney K."/>
            <person name="Geib S.M."/>
            <person name="Fabrick J.A."/>
            <person name="Brent C.S."/>
            <person name="Walsh D."/>
            <person name="Lavine L.C."/>
        </authorList>
    </citation>
    <scope>NUCLEOTIDE SEQUENCE</scope>
</reference>
<feature type="compositionally biased region" description="Low complexity" evidence="1">
    <location>
        <begin position="85"/>
        <end position="96"/>
    </location>
</feature>